<gene>
    <name evidence="1" type="ORF">A2361_01870</name>
</gene>
<evidence type="ECO:0000313" key="2">
    <source>
        <dbReference type="Proteomes" id="UP000178848"/>
    </source>
</evidence>
<comment type="caution">
    <text evidence="1">The sequence shown here is derived from an EMBL/GenBank/DDBJ whole genome shotgun (WGS) entry which is preliminary data.</text>
</comment>
<proteinExistence type="predicted"/>
<reference evidence="1 2" key="1">
    <citation type="journal article" date="2016" name="Nat. Commun.">
        <title>Thousands of microbial genomes shed light on interconnected biogeochemical processes in an aquifer system.</title>
        <authorList>
            <person name="Anantharaman K."/>
            <person name="Brown C.T."/>
            <person name="Hug L.A."/>
            <person name="Sharon I."/>
            <person name="Castelle C.J."/>
            <person name="Probst A.J."/>
            <person name="Thomas B.C."/>
            <person name="Singh A."/>
            <person name="Wilkins M.J."/>
            <person name="Karaoz U."/>
            <person name="Brodie E.L."/>
            <person name="Williams K.H."/>
            <person name="Hubbard S.S."/>
            <person name="Banfield J.F."/>
        </authorList>
    </citation>
    <scope>NUCLEOTIDE SEQUENCE [LARGE SCALE GENOMIC DNA]</scope>
</reference>
<dbReference type="Pfam" id="PF08843">
    <property type="entry name" value="AbiEii"/>
    <property type="match status" value="1"/>
</dbReference>
<sequence>MFANVLSKDQLKVIKKIHSLPEGAYMAGGTALTLQFGHRTSLDFDFYTEKHFETEKILAGFQSDFSQVKVEKVAKDTLIFEVDGVSLSLFYYPYRLIKPLVNFGNISLASIEDIAAMKMIAISMRGKRRDFIDVYYLLKKFSLSQIIEFTLKKYPPYQPMVILKGLIYFKDAEGEDFLRKIEIFDKDFSWEKAKKMISKEVEKYQLSMIKKD</sequence>
<evidence type="ECO:0008006" key="3">
    <source>
        <dbReference type="Google" id="ProtNLM"/>
    </source>
</evidence>
<protein>
    <recommendedName>
        <fullName evidence="3">Nucleotidyl transferase AbiEii/AbiGii toxin family protein</fullName>
    </recommendedName>
</protein>
<dbReference type="EMBL" id="MGHZ01000032">
    <property type="protein sequence ID" value="OGM80487.1"/>
    <property type="molecule type" value="Genomic_DNA"/>
</dbReference>
<dbReference type="InterPro" id="IPR014942">
    <property type="entry name" value="AbiEii"/>
</dbReference>
<dbReference type="Proteomes" id="UP000178848">
    <property type="component" value="Unassembled WGS sequence"/>
</dbReference>
<accession>A0A1F8CVX5</accession>
<name>A0A1F8CVX5_9BACT</name>
<organism evidence="1 2">
    <name type="scientific">Candidatus Woesebacteria bacterium RIFOXYB1_FULL_40_26</name>
    <dbReference type="NCBI Taxonomy" id="1802539"/>
    <lineage>
        <taxon>Bacteria</taxon>
        <taxon>Candidatus Woeseibacteriota</taxon>
    </lineage>
</organism>
<dbReference type="AlphaFoldDB" id="A0A1F8CVX5"/>
<evidence type="ECO:0000313" key="1">
    <source>
        <dbReference type="EMBL" id="OGM80487.1"/>
    </source>
</evidence>